<feature type="compositionally biased region" description="Low complexity" evidence="1">
    <location>
        <begin position="335"/>
        <end position="346"/>
    </location>
</feature>
<feature type="compositionally biased region" description="Polar residues" evidence="1">
    <location>
        <begin position="286"/>
        <end position="304"/>
    </location>
</feature>
<feature type="region of interest" description="Disordered" evidence="1">
    <location>
        <begin position="239"/>
        <end position="357"/>
    </location>
</feature>
<keyword evidence="3" id="KW-1185">Reference proteome</keyword>
<evidence type="ECO:0000256" key="1">
    <source>
        <dbReference type="SAM" id="MobiDB-lite"/>
    </source>
</evidence>
<proteinExistence type="predicted"/>
<protein>
    <recommendedName>
        <fullName evidence="4">PPE family domain-containing protein</fullName>
    </recommendedName>
</protein>
<accession>A0A0F0H090</accession>
<comment type="caution">
    <text evidence="2">The sequence shown here is derived from an EMBL/GenBank/DDBJ whole genome shotgun (WGS) entry which is preliminary data.</text>
</comment>
<sequence>MHFRYGLRQHTQAQTGQEIHVRVGQEMKDRYGPFLGAVLGWLEAPVRMDELLDAQALRLKQACGLTRQAPGAPGVHYLAIPHRELHDMVNNGVAPAVVGGAGDTYTQIGNDLAAFVEEVATAIGASEKGWQGTAGDGARKALAAIANHAAEVGTAAQLAGTLHTQQSAALANAKYAVPEPPAQPLDQRAISARLMATTDPVQFVQQAPADYAAFQQQQRDHQQAARVVETYDRTLTQTTIAQPAFAPRPQAPPKDPIDPGRPPIAPNPGFTGRGNMPPRRVGNEFTDMSWTVLPTPNTGGTDTSGLNNNRRGNGANLGNQFGGDNNLNLGAPLPGQTSASGSTQGGPDRRAGGGAGFGLPNVVRDFGPGASAGVMPGVGSTAGRGGATSGGVGGRGGAGGGAMGGTGTGAAKGKGSEDLERTTPSYLVNEHNGDEIVGDLGMVAPPVIGG</sequence>
<dbReference type="EMBL" id="JYJG01000145">
    <property type="protein sequence ID" value="KJK47083.1"/>
    <property type="molecule type" value="Genomic_DNA"/>
</dbReference>
<dbReference type="SUPFAM" id="SSF140459">
    <property type="entry name" value="PE/PPE dimer-like"/>
    <property type="match status" value="1"/>
</dbReference>
<evidence type="ECO:0000313" key="2">
    <source>
        <dbReference type="EMBL" id="KJK47083.1"/>
    </source>
</evidence>
<evidence type="ECO:0000313" key="3">
    <source>
        <dbReference type="Proteomes" id="UP000033393"/>
    </source>
</evidence>
<evidence type="ECO:0008006" key="4">
    <source>
        <dbReference type="Google" id="ProtNLM"/>
    </source>
</evidence>
<dbReference type="PATRIC" id="fig|68170.10.peg.5355"/>
<dbReference type="InterPro" id="IPR038332">
    <property type="entry name" value="PPE_sf"/>
</dbReference>
<feature type="compositionally biased region" description="Low complexity" evidence="1">
    <location>
        <begin position="305"/>
        <end position="319"/>
    </location>
</feature>
<feature type="compositionally biased region" description="Pro residues" evidence="1">
    <location>
        <begin position="249"/>
        <end position="266"/>
    </location>
</feature>
<gene>
    <name evidence="2" type="ORF">UK23_21490</name>
</gene>
<dbReference type="Gene3D" id="1.20.1260.20">
    <property type="entry name" value="PPE superfamily"/>
    <property type="match status" value="1"/>
</dbReference>
<reference evidence="2 3" key="1">
    <citation type="submission" date="2015-02" db="EMBL/GenBank/DDBJ databases">
        <authorList>
            <person name="Ju K.-S."/>
            <person name="Doroghazi J.R."/>
            <person name="Metcalf W."/>
        </authorList>
    </citation>
    <scope>NUCLEOTIDE SEQUENCE [LARGE SCALE GENOMIC DNA]</scope>
    <source>
        <strain evidence="2 3">NRRL B-16140</strain>
    </source>
</reference>
<feature type="compositionally biased region" description="Gly residues" evidence="1">
    <location>
        <begin position="385"/>
        <end position="412"/>
    </location>
</feature>
<dbReference type="Proteomes" id="UP000033393">
    <property type="component" value="Unassembled WGS sequence"/>
</dbReference>
<feature type="region of interest" description="Disordered" evidence="1">
    <location>
        <begin position="385"/>
        <end position="419"/>
    </location>
</feature>
<dbReference type="AlphaFoldDB" id="A0A0F0H090"/>
<name>A0A0F0H090_LENAE</name>
<organism evidence="2 3">
    <name type="scientific">Lentzea aerocolonigenes</name>
    <name type="common">Lechevalieria aerocolonigenes</name>
    <name type="synonym">Saccharothrix aerocolonigenes</name>
    <dbReference type="NCBI Taxonomy" id="68170"/>
    <lineage>
        <taxon>Bacteria</taxon>
        <taxon>Bacillati</taxon>
        <taxon>Actinomycetota</taxon>
        <taxon>Actinomycetes</taxon>
        <taxon>Pseudonocardiales</taxon>
        <taxon>Pseudonocardiaceae</taxon>
        <taxon>Lentzea</taxon>
    </lineage>
</organism>